<dbReference type="InterPro" id="IPR000014">
    <property type="entry name" value="PAS"/>
</dbReference>
<dbReference type="NCBIfam" id="TIGR00229">
    <property type="entry name" value="sensory_box"/>
    <property type="match status" value="2"/>
</dbReference>
<dbReference type="CDD" id="cd01949">
    <property type="entry name" value="GGDEF"/>
    <property type="match status" value="1"/>
</dbReference>
<dbReference type="Gene3D" id="3.20.20.450">
    <property type="entry name" value="EAL domain"/>
    <property type="match status" value="1"/>
</dbReference>
<name>D2UAD2_XANAP</name>
<evidence type="ECO:0000256" key="1">
    <source>
        <dbReference type="ARBA" id="ARBA00012282"/>
    </source>
</evidence>
<dbReference type="Pfam" id="PF13426">
    <property type="entry name" value="PAS_9"/>
    <property type="match status" value="2"/>
</dbReference>
<dbReference type="SMART" id="SM00052">
    <property type="entry name" value="EAL"/>
    <property type="match status" value="1"/>
</dbReference>
<dbReference type="InterPro" id="IPR052155">
    <property type="entry name" value="Biofilm_reg_signaling"/>
</dbReference>
<reference evidence="7 8" key="1">
    <citation type="journal article" date="2009" name="BMC Genomics">
        <title>The complete genome sequence of Xanthomonas albilineans provides new insights into the reductive genome evolution of the xylem-limited Xanthomonadaceae.</title>
        <authorList>
            <person name="Pieretti I."/>
            <person name="Royer M."/>
            <person name="Barbe V."/>
            <person name="Carrere S."/>
            <person name="Koebnik R."/>
            <person name="Cociancich S."/>
            <person name="Couloux A."/>
            <person name="Darrasse A."/>
            <person name="Gouzy J."/>
            <person name="Jacques M.A."/>
            <person name="Lauber E."/>
            <person name="Manceau C."/>
            <person name="Mangenot S."/>
            <person name="Poussier S."/>
            <person name="Segurens B."/>
            <person name="Szurek B."/>
            <person name="Verdier V."/>
            <person name="Arlat M."/>
            <person name="Rott P."/>
        </authorList>
    </citation>
    <scope>NUCLEOTIDE SEQUENCE [LARGE SCALE GENOMIC DNA]</scope>
    <source>
        <strain evidence="8">GPE PC73 / CFBP 7063</strain>
    </source>
</reference>
<dbReference type="OrthoDB" id="9804951at2"/>
<dbReference type="GeneID" id="57876661"/>
<dbReference type="NCBIfam" id="TIGR00254">
    <property type="entry name" value="GGDEF"/>
    <property type="match status" value="1"/>
</dbReference>
<dbReference type="SUPFAM" id="SSF55785">
    <property type="entry name" value="PYP-like sensor domain (PAS domain)"/>
    <property type="match status" value="2"/>
</dbReference>
<dbReference type="EMBL" id="FP565176">
    <property type="protein sequence ID" value="CBA15860.1"/>
    <property type="molecule type" value="Genomic_DNA"/>
</dbReference>
<dbReference type="Pfam" id="PF00990">
    <property type="entry name" value="GGDEF"/>
    <property type="match status" value="1"/>
</dbReference>
<dbReference type="STRING" id="380358.XALC_1353"/>
<dbReference type="RefSeq" id="WP_012915864.1">
    <property type="nucleotide sequence ID" value="NC_013722.1"/>
</dbReference>
<dbReference type="CDD" id="cd00130">
    <property type="entry name" value="PAS"/>
    <property type="match status" value="2"/>
</dbReference>
<dbReference type="Pfam" id="PF00563">
    <property type="entry name" value="EAL"/>
    <property type="match status" value="1"/>
</dbReference>
<evidence type="ECO:0000259" key="4">
    <source>
        <dbReference type="PROSITE" id="PS50113"/>
    </source>
</evidence>
<dbReference type="EC" id="3.1.4.52" evidence="1"/>
<dbReference type="InterPro" id="IPR001610">
    <property type="entry name" value="PAC"/>
</dbReference>
<protein>
    <recommendedName>
        <fullName evidence="1">cyclic-guanylate-specific phosphodiesterase</fullName>
        <ecNumber evidence="1">3.1.4.52</ecNumber>
    </recommendedName>
</protein>
<dbReference type="PROSITE" id="PS50113">
    <property type="entry name" value="PAC"/>
    <property type="match status" value="1"/>
</dbReference>
<dbReference type="Gene3D" id="3.30.450.40">
    <property type="match status" value="1"/>
</dbReference>
<dbReference type="InterPro" id="IPR029787">
    <property type="entry name" value="Nucleotide_cyclase"/>
</dbReference>
<dbReference type="Pfam" id="PF13185">
    <property type="entry name" value="GAF_2"/>
    <property type="match status" value="1"/>
</dbReference>
<feature type="domain" description="GGDEF" evidence="6">
    <location>
        <begin position="463"/>
        <end position="595"/>
    </location>
</feature>
<keyword evidence="8" id="KW-1185">Reference proteome</keyword>
<dbReference type="Gene3D" id="3.30.450.20">
    <property type="entry name" value="PAS domain"/>
    <property type="match status" value="2"/>
</dbReference>
<dbReference type="KEGG" id="xal:XALC_1353"/>
<evidence type="ECO:0000313" key="8">
    <source>
        <dbReference type="Proteomes" id="UP000001890"/>
    </source>
</evidence>
<dbReference type="SMART" id="SM00091">
    <property type="entry name" value="PAS"/>
    <property type="match status" value="2"/>
</dbReference>
<dbReference type="GO" id="GO:0071111">
    <property type="term" value="F:cyclic-guanylate-specific phosphodiesterase activity"/>
    <property type="evidence" value="ECO:0007669"/>
    <property type="project" value="UniProtKB-EC"/>
</dbReference>
<dbReference type="SMART" id="SM00065">
    <property type="entry name" value="GAF"/>
    <property type="match status" value="1"/>
</dbReference>
<dbReference type="PANTHER" id="PTHR44757:SF2">
    <property type="entry name" value="BIOFILM ARCHITECTURE MAINTENANCE PROTEIN MBAA"/>
    <property type="match status" value="1"/>
</dbReference>
<dbReference type="eggNOG" id="COG5001">
    <property type="taxonomic scope" value="Bacteria"/>
</dbReference>
<keyword evidence="2" id="KW-0973">c-di-GMP</keyword>
<evidence type="ECO:0000259" key="5">
    <source>
        <dbReference type="PROSITE" id="PS50883"/>
    </source>
</evidence>
<dbReference type="PANTHER" id="PTHR44757">
    <property type="entry name" value="DIGUANYLATE CYCLASE DGCP"/>
    <property type="match status" value="1"/>
</dbReference>
<dbReference type="InterPro" id="IPR000700">
    <property type="entry name" value="PAS-assoc_C"/>
</dbReference>
<feature type="domain" description="PAS" evidence="3">
    <location>
        <begin position="143"/>
        <end position="188"/>
    </location>
</feature>
<dbReference type="InterPro" id="IPR043128">
    <property type="entry name" value="Rev_trsase/Diguanyl_cyclase"/>
</dbReference>
<dbReference type="InterPro" id="IPR003018">
    <property type="entry name" value="GAF"/>
</dbReference>
<dbReference type="SMART" id="SM00086">
    <property type="entry name" value="PAC"/>
    <property type="match status" value="2"/>
</dbReference>
<dbReference type="InterPro" id="IPR035919">
    <property type="entry name" value="EAL_sf"/>
</dbReference>
<dbReference type="FunFam" id="3.20.20.450:FF:000001">
    <property type="entry name" value="Cyclic di-GMP phosphodiesterase yahA"/>
    <property type="match status" value="1"/>
</dbReference>
<dbReference type="CDD" id="cd01948">
    <property type="entry name" value="EAL"/>
    <property type="match status" value="1"/>
</dbReference>
<dbReference type="InterPro" id="IPR035965">
    <property type="entry name" value="PAS-like_dom_sf"/>
</dbReference>
<dbReference type="SUPFAM" id="SSF55073">
    <property type="entry name" value="Nucleotide cyclase"/>
    <property type="match status" value="1"/>
</dbReference>
<sequence>MPHRRVTKPITSASSSDATIQTRVASSQELAPLNSMQRTADGIVVIDAQSRIVAFNHIAETLWNLPQAQALGREIGELIDEGIRADFLASCLRDGNDYRLLLQSGKDVQRWISISASPVPQEGGPLQVLQVRDISAERERDTKMRLLSLALERSDSAIMLCDKDLHILYVNAGFSRVFGYDTKEILGKLPSGVLPGPGSDMQVVSQTRERMRAGFGHQVDLLVYRKDSTPLWITMVANPITEEDGSVQHYMLSFTDITHSKMHEVLHKNVLDAMVREQPLVDVATLICREFERIAPQLLTSIFSVDSNSNLHLLVAPSMPELLRQKVGNVPIGPNVGASGSAIWRGKQVMVKDAQRDELFADYRSLTEELHLGTCVATPIKSSGGRVLGSFALYYREVCEPLPWHMRLIELCVHLCALAMEREQTKERVHQLAFYDALTNLPNRVMFSARAEQALADAEYHGSPVAILFVDIDRFKRVNETQGHHAGDGLLRDIAQRLTEEMGVTDLLSRQSGDEFVMMLPQCGAEQAAGTAERLLLALAEPVVVGHVTLHPSASIGVAMFPEDGDDIETLLRHADLAMYRAKDEGGGSFRYFSSDMNRMAQERVALETALRDALHQNELQLHYQPQVFSQAPHALYGVEALLRWEHPNLGNISPARFVPMAEECGLIEELGQWALREACRQMADWRLRGIPVPRVAVNLSANNFAEPQLPARVEQMLSAYGLVADDLALEMTESVMLSNTAAVLDNLRQLQSSGVLLSLDDFGTGYSSLSHLHQLPINELKLDMSFVRDLEHSPTSRALTTSVLRIGETLGMHTVAEGVETDAQRSLLAELGCGVLQGFLFSRALPASALEQWLQAQPRTPTQ</sequence>
<dbReference type="AlphaFoldDB" id="D2UAD2"/>
<dbReference type="PROSITE" id="PS50887">
    <property type="entry name" value="GGDEF"/>
    <property type="match status" value="1"/>
</dbReference>
<dbReference type="PROSITE" id="PS50883">
    <property type="entry name" value="EAL"/>
    <property type="match status" value="1"/>
</dbReference>
<evidence type="ECO:0000259" key="3">
    <source>
        <dbReference type="PROSITE" id="PS50112"/>
    </source>
</evidence>
<feature type="domain" description="PAC" evidence="4">
    <location>
        <begin position="217"/>
        <end position="269"/>
    </location>
</feature>
<dbReference type="InterPro" id="IPR000160">
    <property type="entry name" value="GGDEF_dom"/>
</dbReference>
<dbReference type="PROSITE" id="PS50112">
    <property type="entry name" value="PAS"/>
    <property type="match status" value="1"/>
</dbReference>
<proteinExistence type="predicted"/>
<evidence type="ECO:0000256" key="2">
    <source>
        <dbReference type="ARBA" id="ARBA00022636"/>
    </source>
</evidence>
<dbReference type="Proteomes" id="UP000001890">
    <property type="component" value="Chromosome"/>
</dbReference>
<dbReference type="SUPFAM" id="SSF55781">
    <property type="entry name" value="GAF domain-like"/>
    <property type="match status" value="1"/>
</dbReference>
<feature type="domain" description="EAL" evidence="5">
    <location>
        <begin position="604"/>
        <end position="859"/>
    </location>
</feature>
<dbReference type="InterPro" id="IPR001633">
    <property type="entry name" value="EAL_dom"/>
</dbReference>
<evidence type="ECO:0000259" key="6">
    <source>
        <dbReference type="PROSITE" id="PS50887"/>
    </source>
</evidence>
<dbReference type="PIRSF" id="PIRSF005925">
    <property type="entry name" value="Dos"/>
    <property type="match status" value="1"/>
</dbReference>
<dbReference type="InterPro" id="IPR029016">
    <property type="entry name" value="GAF-like_dom_sf"/>
</dbReference>
<dbReference type="Gene3D" id="3.30.70.270">
    <property type="match status" value="1"/>
</dbReference>
<organism evidence="7 8">
    <name type="scientific">Xanthomonas albilineans (strain GPE PC73 / CFBP 7063)</name>
    <dbReference type="NCBI Taxonomy" id="380358"/>
    <lineage>
        <taxon>Bacteria</taxon>
        <taxon>Pseudomonadati</taxon>
        <taxon>Pseudomonadota</taxon>
        <taxon>Gammaproteobacteria</taxon>
        <taxon>Lysobacterales</taxon>
        <taxon>Lysobacteraceae</taxon>
        <taxon>Xanthomonas</taxon>
    </lineage>
</organism>
<gene>
    <name evidence="7" type="ordered locus">XALc_1353</name>
</gene>
<dbReference type="InterPro" id="IPR012226">
    <property type="entry name" value="Diguanyl_cyclase/Pdiesterase"/>
</dbReference>
<accession>D2UAD2</accession>
<dbReference type="SUPFAM" id="SSF141868">
    <property type="entry name" value="EAL domain-like"/>
    <property type="match status" value="1"/>
</dbReference>
<dbReference type="SMART" id="SM00267">
    <property type="entry name" value="GGDEF"/>
    <property type="match status" value="1"/>
</dbReference>
<evidence type="ECO:0000313" key="7">
    <source>
        <dbReference type="EMBL" id="CBA15860.1"/>
    </source>
</evidence>